<dbReference type="GO" id="GO:0003735">
    <property type="term" value="F:structural constituent of ribosome"/>
    <property type="evidence" value="ECO:0007669"/>
    <property type="project" value="InterPro"/>
</dbReference>
<comment type="similarity">
    <text evidence="1 5">Belongs to the universal ribosomal protein uL29 family.</text>
</comment>
<dbReference type="Proteomes" id="UP000316921">
    <property type="component" value="Chromosome"/>
</dbReference>
<name>A0A518BPC3_9BACT</name>
<evidence type="ECO:0000256" key="5">
    <source>
        <dbReference type="HAMAP-Rule" id="MF_00374"/>
    </source>
</evidence>
<dbReference type="NCBIfam" id="TIGR00012">
    <property type="entry name" value="L29"/>
    <property type="match status" value="1"/>
</dbReference>
<keyword evidence="7" id="KW-1185">Reference proteome</keyword>
<evidence type="ECO:0000256" key="4">
    <source>
        <dbReference type="ARBA" id="ARBA00035204"/>
    </source>
</evidence>
<dbReference type="InterPro" id="IPR050063">
    <property type="entry name" value="Ribosomal_protein_uL29"/>
</dbReference>
<protein>
    <recommendedName>
        <fullName evidence="4 5">Large ribosomal subunit protein uL29</fullName>
    </recommendedName>
</protein>
<sequence>MNAEEVRSKTDAELKFDKGNLQKELFELRFRSSTEANATPSRVRAVRRAIARINTVLHERTSGVRGQEPRN</sequence>
<dbReference type="KEGG" id="pbap:Pla133_39370"/>
<evidence type="ECO:0000313" key="6">
    <source>
        <dbReference type="EMBL" id="QDU68831.1"/>
    </source>
</evidence>
<dbReference type="PANTHER" id="PTHR10916">
    <property type="entry name" value="60S RIBOSOMAL PROTEIN L35/50S RIBOSOMAL PROTEIN L29"/>
    <property type="match status" value="1"/>
</dbReference>
<dbReference type="SUPFAM" id="SSF46561">
    <property type="entry name" value="Ribosomal protein L29 (L29p)"/>
    <property type="match status" value="1"/>
</dbReference>
<keyword evidence="3 5" id="KW-0687">Ribonucleoprotein</keyword>
<dbReference type="RefSeq" id="WP_145068176.1">
    <property type="nucleotide sequence ID" value="NZ_CP036287.1"/>
</dbReference>
<evidence type="ECO:0000256" key="1">
    <source>
        <dbReference type="ARBA" id="ARBA00009254"/>
    </source>
</evidence>
<dbReference type="GO" id="GO:0022625">
    <property type="term" value="C:cytosolic large ribosomal subunit"/>
    <property type="evidence" value="ECO:0007669"/>
    <property type="project" value="TreeGrafter"/>
</dbReference>
<dbReference type="CDD" id="cd00427">
    <property type="entry name" value="Ribosomal_L29_HIP"/>
    <property type="match status" value="1"/>
</dbReference>
<dbReference type="InterPro" id="IPR036049">
    <property type="entry name" value="Ribosomal_uL29_sf"/>
</dbReference>
<dbReference type="HAMAP" id="MF_00374">
    <property type="entry name" value="Ribosomal_uL29"/>
    <property type="match status" value="1"/>
</dbReference>
<evidence type="ECO:0000313" key="7">
    <source>
        <dbReference type="Proteomes" id="UP000316921"/>
    </source>
</evidence>
<proteinExistence type="inferred from homology"/>
<accession>A0A518BPC3</accession>
<dbReference type="AlphaFoldDB" id="A0A518BPC3"/>
<reference evidence="6 7" key="1">
    <citation type="submission" date="2019-02" db="EMBL/GenBank/DDBJ databases">
        <title>Deep-cultivation of Planctomycetes and their phenomic and genomic characterization uncovers novel biology.</title>
        <authorList>
            <person name="Wiegand S."/>
            <person name="Jogler M."/>
            <person name="Boedeker C."/>
            <person name="Pinto D."/>
            <person name="Vollmers J."/>
            <person name="Rivas-Marin E."/>
            <person name="Kohn T."/>
            <person name="Peeters S.H."/>
            <person name="Heuer A."/>
            <person name="Rast P."/>
            <person name="Oberbeckmann S."/>
            <person name="Bunk B."/>
            <person name="Jeske O."/>
            <person name="Meyerdierks A."/>
            <person name="Storesund J.E."/>
            <person name="Kallscheuer N."/>
            <person name="Luecker S."/>
            <person name="Lage O.M."/>
            <person name="Pohl T."/>
            <person name="Merkel B.J."/>
            <person name="Hornburger P."/>
            <person name="Mueller R.-W."/>
            <person name="Bruemmer F."/>
            <person name="Labrenz M."/>
            <person name="Spormann A.M."/>
            <person name="Op den Camp H."/>
            <person name="Overmann J."/>
            <person name="Amann R."/>
            <person name="Jetten M.S.M."/>
            <person name="Mascher T."/>
            <person name="Medema M.H."/>
            <person name="Devos D.P."/>
            <person name="Kaster A.-K."/>
            <person name="Ovreas L."/>
            <person name="Rohde M."/>
            <person name="Galperin M.Y."/>
            <person name="Jogler C."/>
        </authorList>
    </citation>
    <scope>NUCLEOTIDE SEQUENCE [LARGE SCALE GENOMIC DNA]</scope>
    <source>
        <strain evidence="6 7">Pla133</strain>
    </source>
</reference>
<dbReference type="PANTHER" id="PTHR10916:SF0">
    <property type="entry name" value="LARGE RIBOSOMAL SUBUNIT PROTEIN UL29C"/>
    <property type="match status" value="1"/>
</dbReference>
<dbReference type="Gene3D" id="1.10.287.310">
    <property type="match status" value="1"/>
</dbReference>
<dbReference type="GO" id="GO:0006412">
    <property type="term" value="P:translation"/>
    <property type="evidence" value="ECO:0007669"/>
    <property type="project" value="UniProtKB-UniRule"/>
</dbReference>
<dbReference type="InterPro" id="IPR001854">
    <property type="entry name" value="Ribosomal_uL29"/>
</dbReference>
<gene>
    <name evidence="5 6" type="primary">rpmC</name>
    <name evidence="6" type="ORF">Pla133_39370</name>
</gene>
<keyword evidence="2 5" id="KW-0689">Ribosomal protein</keyword>
<dbReference type="EMBL" id="CP036287">
    <property type="protein sequence ID" value="QDU68831.1"/>
    <property type="molecule type" value="Genomic_DNA"/>
</dbReference>
<organism evidence="6 7">
    <name type="scientific">Engelhardtia mirabilis</name>
    <dbReference type="NCBI Taxonomy" id="2528011"/>
    <lineage>
        <taxon>Bacteria</taxon>
        <taxon>Pseudomonadati</taxon>
        <taxon>Planctomycetota</taxon>
        <taxon>Planctomycetia</taxon>
        <taxon>Planctomycetia incertae sedis</taxon>
        <taxon>Engelhardtia</taxon>
    </lineage>
</organism>
<evidence type="ECO:0000256" key="2">
    <source>
        <dbReference type="ARBA" id="ARBA00022980"/>
    </source>
</evidence>
<dbReference type="Pfam" id="PF00831">
    <property type="entry name" value="Ribosomal_L29"/>
    <property type="match status" value="1"/>
</dbReference>
<evidence type="ECO:0000256" key="3">
    <source>
        <dbReference type="ARBA" id="ARBA00023274"/>
    </source>
</evidence>